<evidence type="ECO:0000313" key="1">
    <source>
        <dbReference type="EMBL" id="HDL90122.1"/>
    </source>
</evidence>
<dbReference type="EMBL" id="DQZW01000206">
    <property type="protein sequence ID" value="HDL90122.1"/>
    <property type="molecule type" value="Genomic_DNA"/>
</dbReference>
<protein>
    <submittedName>
        <fullName evidence="1">Uncharacterized protein</fullName>
    </submittedName>
</protein>
<name>A0A7C1AYK2_9BACT</name>
<gene>
    <name evidence="1" type="ORF">ENG14_04390</name>
</gene>
<dbReference type="AlphaFoldDB" id="A0A7C1AYK2"/>
<organism evidence="1">
    <name type="scientific">Thermodesulforhabdus norvegica</name>
    <dbReference type="NCBI Taxonomy" id="39841"/>
    <lineage>
        <taxon>Bacteria</taxon>
        <taxon>Pseudomonadati</taxon>
        <taxon>Thermodesulfobacteriota</taxon>
        <taxon>Syntrophobacteria</taxon>
        <taxon>Syntrophobacterales</taxon>
        <taxon>Thermodesulforhabdaceae</taxon>
        <taxon>Thermodesulforhabdus</taxon>
    </lineage>
</organism>
<comment type="caution">
    <text evidence="1">The sequence shown here is derived from an EMBL/GenBank/DDBJ whole genome shotgun (WGS) entry which is preliminary data.</text>
</comment>
<accession>A0A7C1AYK2</accession>
<dbReference type="Proteomes" id="UP000886355">
    <property type="component" value="Unassembled WGS sequence"/>
</dbReference>
<sequence length="369" mass="42893">MDKKLLTENTFLFPFTVLPESYYRFISITLPAIKILQIMRPVYKPAWAVGEIQGYPIFRDDNHVKKIQEIYRGYQDYAKIHGEKHLLETLSLAKLDEQWHESRFHLKRVIKEGEESELSDEWVSILESALLLELARDLDEKDIELDMDLVQIHSLEDKFREALGLDESETEVEDAIRVTAEALPRRSYFGYLVKKRIEAWFRLMSHNPPAKTPILTCITKDVADEVIDPIRTKYEKEKQEKWTATEETIVSMPNVLDYISGADFERSRDRLSDFNRPRFWNTLEAYVNDPEGESTLINLKEMGHTFSQTLNDIFGSMGIVPASFIELSVFYHPCVSCGALETRILKAKNTVFDYTPAPMLIIDERIVED</sequence>
<proteinExistence type="predicted"/>
<reference evidence="1" key="1">
    <citation type="journal article" date="2020" name="mSystems">
        <title>Genome- and Community-Level Interaction Insights into Carbon Utilization and Element Cycling Functions of Hydrothermarchaeota in Hydrothermal Sediment.</title>
        <authorList>
            <person name="Zhou Z."/>
            <person name="Liu Y."/>
            <person name="Xu W."/>
            <person name="Pan J."/>
            <person name="Luo Z.H."/>
            <person name="Li M."/>
        </authorList>
    </citation>
    <scope>NUCLEOTIDE SEQUENCE [LARGE SCALE GENOMIC DNA]</scope>
    <source>
        <strain evidence="1">HyVt-19</strain>
    </source>
</reference>